<dbReference type="Gene3D" id="1.10.287.70">
    <property type="match status" value="1"/>
</dbReference>
<feature type="transmembrane region" description="Helical" evidence="1">
    <location>
        <begin position="96"/>
        <end position="122"/>
    </location>
</feature>
<dbReference type="InterPro" id="IPR013099">
    <property type="entry name" value="K_chnl_dom"/>
</dbReference>
<accession>A0A024HQ50</accession>
<dbReference type="Proteomes" id="UP000025241">
    <property type="component" value="Chromosome I"/>
</dbReference>
<feature type="domain" description="Potassium channel" evidence="2">
    <location>
        <begin position="144"/>
        <end position="223"/>
    </location>
</feature>
<sequence>MPNPQDKSETEEDLAQLVIGLGPCTYLLLLLLGLILLFPFLEEGIFARTLLGLLFSIVLLVGAFATRQTHRGFILKLGLALVGVGLKWSALWSGNIALLILAGLAYVASLAVSFSGVLRYILQRGPITTDTLHGALAGYIMLAFVWSFIYALLEIANAGSFGPGQLDFSQTGIFFRLIYFSLTTLTTTGYDDVIPLTNHARSLVMIEEFSGVFYVGVVIARLAGLYPSNVANVTPERLDGFDLA</sequence>
<reference evidence="3 4" key="2">
    <citation type="submission" date="2014-05" db="EMBL/GenBank/DDBJ databases">
        <title>Genome sequence of the 3-chlorobenzoate degrading bacterium Pseudomonas knackmussii B13 shows multiple evidence for horizontal gene transfer.</title>
        <authorList>
            <person name="Miyazaki R."/>
            <person name="Bertelli C."/>
            <person name="Falquet L."/>
            <person name="Robinson-Rechavi M."/>
            <person name="Gharib W."/>
            <person name="Roy S."/>
            <person name="Van der Meer J.R."/>
        </authorList>
    </citation>
    <scope>NUCLEOTIDE SEQUENCE [LARGE SCALE GENOMIC DNA]</scope>
    <source>
        <strain evidence="3 4">B13</strain>
    </source>
</reference>
<keyword evidence="4" id="KW-1185">Reference proteome</keyword>
<feature type="transmembrane region" description="Helical" evidence="1">
    <location>
        <begin position="173"/>
        <end position="190"/>
    </location>
</feature>
<dbReference type="HOGENOM" id="CLU_089632_1_0_6"/>
<name>A0A024HQ50_PSEKB</name>
<dbReference type="Pfam" id="PF07885">
    <property type="entry name" value="Ion_trans_2"/>
    <property type="match status" value="1"/>
</dbReference>
<feature type="transmembrane region" description="Helical" evidence="1">
    <location>
        <begin position="211"/>
        <end position="228"/>
    </location>
</feature>
<feature type="transmembrane region" description="Helical" evidence="1">
    <location>
        <begin position="17"/>
        <end position="39"/>
    </location>
</feature>
<dbReference type="KEGG" id="pkc:PKB_5479"/>
<dbReference type="STRING" id="1301098.PKB_5479"/>
<keyword evidence="1" id="KW-0472">Membrane</keyword>
<evidence type="ECO:0000313" key="3">
    <source>
        <dbReference type="EMBL" id="CDF86789.1"/>
    </source>
</evidence>
<dbReference type="OrthoDB" id="4837979at2"/>
<dbReference type="PATRIC" id="fig|1301098.3.peg.5459"/>
<protein>
    <submittedName>
        <fullName evidence="3">Ion channel</fullName>
    </submittedName>
</protein>
<proteinExistence type="predicted"/>
<organism evidence="3 4">
    <name type="scientific">Pseudomonas knackmussii (strain DSM 6978 / CCUG 54928 / LMG 23759 / B13)</name>
    <dbReference type="NCBI Taxonomy" id="1301098"/>
    <lineage>
        <taxon>Bacteria</taxon>
        <taxon>Pseudomonadati</taxon>
        <taxon>Pseudomonadota</taxon>
        <taxon>Gammaproteobacteria</taxon>
        <taxon>Pseudomonadales</taxon>
        <taxon>Pseudomonadaceae</taxon>
        <taxon>Pseudomonas</taxon>
    </lineage>
</organism>
<keyword evidence="1" id="KW-1133">Transmembrane helix</keyword>
<feature type="transmembrane region" description="Helical" evidence="1">
    <location>
        <begin position="45"/>
        <end position="66"/>
    </location>
</feature>
<dbReference type="EMBL" id="HG322950">
    <property type="protein sequence ID" value="CDF86789.1"/>
    <property type="molecule type" value="Genomic_DNA"/>
</dbReference>
<feature type="transmembrane region" description="Helical" evidence="1">
    <location>
        <begin position="73"/>
        <end position="90"/>
    </location>
</feature>
<evidence type="ECO:0000259" key="2">
    <source>
        <dbReference type="Pfam" id="PF07885"/>
    </source>
</evidence>
<keyword evidence="1" id="KW-0812">Transmembrane</keyword>
<dbReference type="SUPFAM" id="SSF81324">
    <property type="entry name" value="Voltage-gated potassium channels"/>
    <property type="match status" value="1"/>
</dbReference>
<evidence type="ECO:0000313" key="4">
    <source>
        <dbReference type="Proteomes" id="UP000025241"/>
    </source>
</evidence>
<dbReference type="AlphaFoldDB" id="A0A024HQ50"/>
<evidence type="ECO:0000256" key="1">
    <source>
        <dbReference type="SAM" id="Phobius"/>
    </source>
</evidence>
<dbReference type="eggNOG" id="ENOG50302MU">
    <property type="taxonomic scope" value="Bacteria"/>
</dbReference>
<reference evidence="3 4" key="1">
    <citation type="submission" date="2013-03" db="EMBL/GenBank/DDBJ databases">
        <authorList>
            <person name="Linke B."/>
        </authorList>
    </citation>
    <scope>NUCLEOTIDE SEQUENCE [LARGE SCALE GENOMIC DNA]</scope>
    <source>
        <strain evidence="3 4">B13</strain>
    </source>
</reference>
<feature type="transmembrane region" description="Helical" evidence="1">
    <location>
        <begin position="134"/>
        <end position="153"/>
    </location>
</feature>
<dbReference type="RefSeq" id="WP_052355399.1">
    <property type="nucleotide sequence ID" value="NZ_HG322950.1"/>
</dbReference>
<gene>
    <name evidence="3" type="ORF">PKB_5479</name>
</gene>